<organism evidence="1">
    <name type="scientific">Zooxanthella nutricula</name>
    <dbReference type="NCBI Taxonomy" id="1333877"/>
    <lineage>
        <taxon>Eukaryota</taxon>
        <taxon>Sar</taxon>
        <taxon>Alveolata</taxon>
        <taxon>Dinophyceae</taxon>
        <taxon>Peridiniales</taxon>
        <taxon>Peridiniales incertae sedis</taxon>
        <taxon>Zooxanthella</taxon>
    </lineage>
</organism>
<dbReference type="GO" id="GO:0005737">
    <property type="term" value="C:cytoplasm"/>
    <property type="evidence" value="ECO:0007669"/>
    <property type="project" value="TreeGrafter"/>
</dbReference>
<dbReference type="PANTHER" id="PTHR32379">
    <property type="entry name" value="GUANIDINOACETATE N-METHYLTRANSFERASE"/>
    <property type="match status" value="1"/>
</dbReference>
<protein>
    <recommendedName>
        <fullName evidence="2">Guanidinoacetate N-methyltransferase</fullName>
    </recommendedName>
</protein>
<proteinExistence type="predicted"/>
<dbReference type="InterPro" id="IPR029063">
    <property type="entry name" value="SAM-dependent_MTases_sf"/>
</dbReference>
<reference evidence="1" key="1">
    <citation type="submission" date="2021-01" db="EMBL/GenBank/DDBJ databases">
        <authorList>
            <person name="Corre E."/>
            <person name="Pelletier E."/>
            <person name="Niang G."/>
            <person name="Scheremetjew M."/>
            <person name="Finn R."/>
            <person name="Kale V."/>
            <person name="Holt S."/>
            <person name="Cochrane G."/>
            <person name="Meng A."/>
            <person name="Brown T."/>
            <person name="Cohen L."/>
        </authorList>
    </citation>
    <scope>NUCLEOTIDE SEQUENCE</scope>
    <source>
        <strain evidence="1">RCC3387</strain>
    </source>
</reference>
<dbReference type="CDD" id="cd02440">
    <property type="entry name" value="AdoMet_MTases"/>
    <property type="match status" value="1"/>
</dbReference>
<sequence length="240" mass="25668">MDEGPGGQCSKDVDDVAALRDAWQAAPAVYCDLPGGCEGLRILGEPVMEAWEAPYMAALAAVACGEGLDELGGRVLEVGFGLGISAANIDAYDAVQEHVIVEANEEVLGRAAVWADDARRPTTVIGGFWEDVVGDLPDASFGAILFDVFPLSAAQAAGDGEAGPFFAHAARLLRPGGRFAFYYDAGRNWIECVRAFRGETTSKLLAAGFASVEEDQVQCTPRRGCTYFWKDRFLVPLARR</sequence>
<dbReference type="PANTHER" id="PTHR32379:SF1">
    <property type="entry name" value="GUANIDINOACETATE N-METHYLTRANSFERASE"/>
    <property type="match status" value="1"/>
</dbReference>
<dbReference type="AlphaFoldDB" id="A0A7S2VNS4"/>
<evidence type="ECO:0000313" key="1">
    <source>
        <dbReference type="EMBL" id="CAD9640875.1"/>
    </source>
</evidence>
<dbReference type="InterPro" id="IPR051038">
    <property type="entry name" value="RMT2/GAMT_Mtase"/>
</dbReference>
<gene>
    <name evidence="1" type="ORF">BRAN1462_LOCUS58697</name>
</gene>
<name>A0A7S2VNS4_9DINO</name>
<dbReference type="GO" id="GO:0006601">
    <property type="term" value="P:creatine biosynthetic process"/>
    <property type="evidence" value="ECO:0007669"/>
    <property type="project" value="TreeGrafter"/>
</dbReference>
<dbReference type="SUPFAM" id="SSF53335">
    <property type="entry name" value="S-adenosyl-L-methionine-dependent methyltransferases"/>
    <property type="match status" value="1"/>
</dbReference>
<dbReference type="Gene3D" id="3.40.50.150">
    <property type="entry name" value="Vaccinia Virus protein VP39"/>
    <property type="match status" value="1"/>
</dbReference>
<evidence type="ECO:0008006" key="2">
    <source>
        <dbReference type="Google" id="ProtNLM"/>
    </source>
</evidence>
<dbReference type="GO" id="GO:0030731">
    <property type="term" value="F:guanidinoacetate N-methyltransferase activity"/>
    <property type="evidence" value="ECO:0007669"/>
    <property type="project" value="TreeGrafter"/>
</dbReference>
<accession>A0A7S2VNS4</accession>
<dbReference type="GO" id="GO:0005634">
    <property type="term" value="C:nucleus"/>
    <property type="evidence" value="ECO:0007669"/>
    <property type="project" value="TreeGrafter"/>
</dbReference>
<dbReference type="EMBL" id="HBGW01092492">
    <property type="protein sequence ID" value="CAD9640875.1"/>
    <property type="molecule type" value="Transcribed_RNA"/>
</dbReference>